<dbReference type="AlphaFoldDB" id="A0A1F6D3L3"/>
<evidence type="ECO:0008006" key="3">
    <source>
        <dbReference type="Google" id="ProtNLM"/>
    </source>
</evidence>
<organism evidence="1 2">
    <name type="scientific">Handelsmanbacteria sp. (strain RIFCSPLOWO2_12_FULL_64_10)</name>
    <dbReference type="NCBI Taxonomy" id="1817868"/>
    <lineage>
        <taxon>Bacteria</taxon>
        <taxon>Candidatus Handelsmaniibacteriota</taxon>
    </lineage>
</organism>
<sequence length="337" mass="38234">MTHMAIDADRFLLNGEPTYKGRAFRGLRVEGLLLNSRMVQATFDDANPDTRPRWAYPDTGVYDPERNVREFLEALPAYRAHGLLTVTVNFQGGSPEGYSKAQPWDNSGFTADGAFKPAYLDRMRRILDRTDELGMAVILGVFYFGQDERLRDEASVLRALENTVTWVLEGGHQHVLLEVNNECNVKKYEHETLTPPRVHELIERAKGIERNGRRLLVGTSYGGGFIPLENVVRASDFLLLHGNGVTDPRRIAEMVDRTRAVPGYRPMPILFNEDDHFDFDRPENNFLSALSRGASWGYFDPGKNNYIDGYQSPPVNWGLSTDRKRAFFNLVKEMTGS</sequence>
<dbReference type="Proteomes" id="UP000178606">
    <property type="component" value="Unassembled WGS sequence"/>
</dbReference>
<comment type="caution">
    <text evidence="1">The sequence shown here is derived from an EMBL/GenBank/DDBJ whole genome shotgun (WGS) entry which is preliminary data.</text>
</comment>
<dbReference type="SUPFAM" id="SSF51445">
    <property type="entry name" value="(Trans)glycosidases"/>
    <property type="match status" value="1"/>
</dbReference>
<proteinExistence type="predicted"/>
<protein>
    <recommendedName>
        <fullName evidence="3">Glycoside hydrolase family 5 domain-containing protein</fullName>
    </recommendedName>
</protein>
<gene>
    <name evidence="1" type="ORF">A3F84_16060</name>
</gene>
<dbReference type="InterPro" id="IPR017853">
    <property type="entry name" value="GH"/>
</dbReference>
<accession>A0A1F6D3L3</accession>
<reference evidence="1 2" key="1">
    <citation type="journal article" date="2016" name="Nat. Commun.">
        <title>Thousands of microbial genomes shed light on interconnected biogeochemical processes in an aquifer system.</title>
        <authorList>
            <person name="Anantharaman K."/>
            <person name="Brown C.T."/>
            <person name="Hug L.A."/>
            <person name="Sharon I."/>
            <person name="Castelle C.J."/>
            <person name="Probst A.J."/>
            <person name="Thomas B.C."/>
            <person name="Singh A."/>
            <person name="Wilkins M.J."/>
            <person name="Karaoz U."/>
            <person name="Brodie E.L."/>
            <person name="Williams K.H."/>
            <person name="Hubbard S.S."/>
            <person name="Banfield J.F."/>
        </authorList>
    </citation>
    <scope>NUCLEOTIDE SEQUENCE [LARGE SCALE GENOMIC DNA]</scope>
    <source>
        <strain evidence="2">RIFCSPLOWO2_12_FULL_64_10</strain>
    </source>
</reference>
<evidence type="ECO:0000313" key="2">
    <source>
        <dbReference type="Proteomes" id="UP000178606"/>
    </source>
</evidence>
<evidence type="ECO:0000313" key="1">
    <source>
        <dbReference type="EMBL" id="OGG56033.1"/>
    </source>
</evidence>
<dbReference type="EMBL" id="MFKF01000052">
    <property type="protein sequence ID" value="OGG56033.1"/>
    <property type="molecule type" value="Genomic_DNA"/>
</dbReference>
<name>A0A1F6D3L3_HANXR</name>